<gene>
    <name evidence="4" type="ORF">LTRI10_LOCUS36964</name>
</gene>
<dbReference type="InterPro" id="IPR025724">
    <property type="entry name" value="GAG-pre-integrase_dom"/>
</dbReference>
<dbReference type="GO" id="GO:0004190">
    <property type="term" value="F:aspartic-type endopeptidase activity"/>
    <property type="evidence" value="ECO:0007669"/>
    <property type="project" value="UniProtKB-KW"/>
</dbReference>
<sequence>MVSEPSSGDSDHLSIRLDSKNYAVWEFQFRIFVEGKGLLSILDGTSKKPTVPPATEQALERWTQNNARVKTWILGSVDPSILLGLRLFSTAHEMWSHLAVTYTIRNTARQFALETELAALKQGDRDVSAYYNESVHLWTEEDLLLASLSPAQVTADVRADRTRSRLMRFLMKLRPEFESVRSSLLNQENIQFDGVLGRLLQEETRLRAQEQIDARPVAGETVFSVERTSDFDASAYAAQRAQFQRRPASELTCIFCDEKGHVQKHCRKHNFCVYCKRTGHIISDCRTLKNRTMYAAAGNPGAGRHDSTPPPRAASSGPHAFAVQSASAASSSLSAEIVDKMINSAIQKSMPAAINSAFAALQVSGKAKPWLLDSACFNHMTSDSTSLHQLKPVKNLQLQVANGSHLPVAGMGSLANAHVQLNNVLHVPKLYPNLASVGQLTDENCSVLFAPTGCFVQDLTTGRLIGRGNKCGRTFTLDRLSSRESSSAFRPIVNARVSSDLGFPSVSPVILSDESNSQWFLWHRRLGHPNSNRLQHMFQQKLLGDKTVFPSTSLSCSGCVEAKAKSISFPSSTTVISDPFHLIHTDLWGPAPFTSRNGYKYFALFIDHATRYTWVYFLHLKSELYDVAVEFLTMIRTQFGRNVKMLHSDPRGEFSSTPLLAYYKSHGILYQKSCPSVSQQNGVVERKNRHSVELTRALLLASSVPSQFWPEAVATAIRLINYQVTPILKNVSPYYALRSFHPPYARLRVFGCLCFVLLPRRERDKLSSKTSRCVFLGYSDIHKGYLCYDPSADRIRISCHVVFFENVMYYESLSSSSDPPLFSSTRLPVFEDDGEQDEEPPPETPPETPPGSPDSPGSSSSSSSDYSVASPDVASFSSAESSPPPAAVRRSTRANFGKPPARLGEFYAHSVTPITILTRYSHAKNDPRWQAAMGEEFYALDQNHTWSIVDCPPPSTPVVGCRWVYMVKYHPDGSLERFRARLVAQGFTQEYGIEFEETFAPVAKMPTVRTLLAVAAVRNWPLFQFDIKNASLHGDLKEVVYMEIPPGHPDSSPGKVCLLHRSLYGLKQAPRAWFEKFQQTILGFGFHQSRNDPSLFTRTTPRGRVVLLIYVDDMIFTGDDLDGISKLKADLHAHFHLKELGHLSYFLGIEVHRTDRGILLSQHKYINDLLDDHRFADCLPVRTPIELNLKLGKDSGTPLADGRIYRSIVGSLIYLVATRPDIAYAVQVVSQFMAAPRTDHLAAVHRILRYLQGTRDVGLFLPSTGDFQLRAYSDSDYAGCIDTRRSTTGWCIQFGSAFISWRCKKQDKVSKSSTEAECRAMSDCGSEMEWLSRLLGDLGVAIPTPMVLHVDNTSAIQIAVNPVLHNRTKHIEVHVHYIRDLVGAGTIRMRYIPTEEQVADLLTKSFTTSRHWFLSGKLMLRDQHQFGGGC</sequence>
<dbReference type="Pfam" id="PF22936">
    <property type="entry name" value="Pol_BBD"/>
    <property type="match status" value="1"/>
</dbReference>
<dbReference type="SUPFAM" id="SSF53098">
    <property type="entry name" value="Ribonuclease H-like"/>
    <property type="match status" value="1"/>
</dbReference>
<accession>A0AAV2FEY8</accession>
<dbReference type="SUPFAM" id="SSF56672">
    <property type="entry name" value="DNA/RNA polymerases"/>
    <property type="match status" value="1"/>
</dbReference>
<dbReference type="Pfam" id="PF14223">
    <property type="entry name" value="Retrotran_gag_2"/>
    <property type="match status" value="1"/>
</dbReference>
<feature type="domain" description="Integrase catalytic" evidence="3">
    <location>
        <begin position="575"/>
        <end position="741"/>
    </location>
</feature>
<dbReference type="PROSITE" id="PS50994">
    <property type="entry name" value="INTEGRASE"/>
    <property type="match status" value="1"/>
</dbReference>
<dbReference type="GO" id="GO:0003676">
    <property type="term" value="F:nucleic acid binding"/>
    <property type="evidence" value="ECO:0007669"/>
    <property type="project" value="InterPro"/>
</dbReference>
<feature type="compositionally biased region" description="Acidic residues" evidence="2">
    <location>
        <begin position="830"/>
        <end position="841"/>
    </location>
</feature>
<dbReference type="PANTHER" id="PTHR11439:SF497">
    <property type="entry name" value="CYSTEINE-RICH RLK (RECEPTOR-LIKE PROTEIN KINASE) 8"/>
    <property type="match status" value="1"/>
</dbReference>
<dbReference type="InterPro" id="IPR012337">
    <property type="entry name" value="RNaseH-like_sf"/>
</dbReference>
<feature type="compositionally biased region" description="Low complexity" evidence="2">
    <location>
        <begin position="854"/>
        <end position="881"/>
    </location>
</feature>
<dbReference type="Gene3D" id="4.10.60.10">
    <property type="entry name" value="Zinc finger, CCHC-type"/>
    <property type="match status" value="1"/>
</dbReference>
<dbReference type="Pfam" id="PF07727">
    <property type="entry name" value="RVT_2"/>
    <property type="match status" value="1"/>
</dbReference>
<keyword evidence="5" id="KW-1185">Reference proteome</keyword>
<evidence type="ECO:0000259" key="3">
    <source>
        <dbReference type="PROSITE" id="PS50994"/>
    </source>
</evidence>
<name>A0AAV2FEY8_9ROSI</name>
<dbReference type="InterPro" id="IPR057670">
    <property type="entry name" value="SH3_retrovirus"/>
</dbReference>
<dbReference type="Gene3D" id="3.30.420.10">
    <property type="entry name" value="Ribonuclease H-like superfamily/Ribonuclease H"/>
    <property type="match status" value="1"/>
</dbReference>
<keyword evidence="1" id="KW-0645">Protease</keyword>
<reference evidence="4 5" key="1">
    <citation type="submission" date="2024-04" db="EMBL/GenBank/DDBJ databases">
        <authorList>
            <person name="Fracassetti M."/>
        </authorList>
    </citation>
    <scope>NUCLEOTIDE SEQUENCE [LARGE SCALE GENOMIC DNA]</scope>
</reference>
<feature type="compositionally biased region" description="Pro residues" evidence="2">
    <location>
        <begin position="842"/>
        <end position="853"/>
    </location>
</feature>
<dbReference type="GO" id="GO:0008270">
    <property type="term" value="F:zinc ion binding"/>
    <property type="evidence" value="ECO:0007669"/>
    <property type="project" value="InterPro"/>
</dbReference>
<dbReference type="CDD" id="cd09272">
    <property type="entry name" value="RNase_HI_RT_Ty1"/>
    <property type="match status" value="1"/>
</dbReference>
<organism evidence="4 5">
    <name type="scientific">Linum trigynum</name>
    <dbReference type="NCBI Taxonomy" id="586398"/>
    <lineage>
        <taxon>Eukaryota</taxon>
        <taxon>Viridiplantae</taxon>
        <taxon>Streptophyta</taxon>
        <taxon>Embryophyta</taxon>
        <taxon>Tracheophyta</taxon>
        <taxon>Spermatophyta</taxon>
        <taxon>Magnoliopsida</taxon>
        <taxon>eudicotyledons</taxon>
        <taxon>Gunneridae</taxon>
        <taxon>Pentapetalae</taxon>
        <taxon>rosids</taxon>
        <taxon>fabids</taxon>
        <taxon>Malpighiales</taxon>
        <taxon>Linaceae</taxon>
        <taxon>Linum</taxon>
    </lineage>
</organism>
<proteinExistence type="predicted"/>
<dbReference type="InterPro" id="IPR043502">
    <property type="entry name" value="DNA/RNA_pol_sf"/>
</dbReference>
<keyword evidence="1" id="KW-0378">Hydrolase</keyword>
<dbReference type="PANTHER" id="PTHR11439">
    <property type="entry name" value="GAG-POL-RELATED RETROTRANSPOSON"/>
    <property type="match status" value="1"/>
</dbReference>
<feature type="region of interest" description="Disordered" evidence="2">
    <location>
        <begin position="296"/>
        <end position="319"/>
    </location>
</feature>
<dbReference type="Pfam" id="PF25597">
    <property type="entry name" value="SH3_retrovirus"/>
    <property type="match status" value="1"/>
</dbReference>
<evidence type="ECO:0000256" key="1">
    <source>
        <dbReference type="ARBA" id="ARBA00022750"/>
    </source>
</evidence>
<dbReference type="SUPFAM" id="SSF57756">
    <property type="entry name" value="Retrovirus zinc finger-like domains"/>
    <property type="match status" value="1"/>
</dbReference>
<dbReference type="InterPro" id="IPR001584">
    <property type="entry name" value="Integrase_cat-core"/>
</dbReference>
<evidence type="ECO:0000313" key="4">
    <source>
        <dbReference type="EMBL" id="CAL1396607.1"/>
    </source>
</evidence>
<evidence type="ECO:0000313" key="5">
    <source>
        <dbReference type="Proteomes" id="UP001497516"/>
    </source>
</evidence>
<dbReference type="EMBL" id="OZ034819">
    <property type="protein sequence ID" value="CAL1396607.1"/>
    <property type="molecule type" value="Genomic_DNA"/>
</dbReference>
<dbReference type="InterPro" id="IPR001878">
    <property type="entry name" value="Znf_CCHC"/>
</dbReference>
<feature type="compositionally biased region" description="Low complexity" evidence="2">
    <location>
        <begin position="814"/>
        <end position="824"/>
    </location>
</feature>
<dbReference type="Proteomes" id="UP001497516">
    <property type="component" value="Chromosome 6"/>
</dbReference>
<dbReference type="InterPro" id="IPR036875">
    <property type="entry name" value="Znf_CCHC_sf"/>
</dbReference>
<evidence type="ECO:0000256" key="2">
    <source>
        <dbReference type="SAM" id="MobiDB-lite"/>
    </source>
</evidence>
<dbReference type="InterPro" id="IPR054722">
    <property type="entry name" value="PolX-like_BBD"/>
</dbReference>
<keyword evidence="1" id="KW-0064">Aspartyl protease</keyword>
<dbReference type="Pfam" id="PF13976">
    <property type="entry name" value="gag_pre-integrs"/>
    <property type="match status" value="1"/>
</dbReference>
<dbReference type="InterPro" id="IPR013103">
    <property type="entry name" value="RVT_2"/>
</dbReference>
<protein>
    <recommendedName>
        <fullName evidence="3">Integrase catalytic domain-containing protein</fullName>
    </recommendedName>
</protein>
<dbReference type="GO" id="GO:0015074">
    <property type="term" value="P:DNA integration"/>
    <property type="evidence" value="ECO:0007669"/>
    <property type="project" value="InterPro"/>
</dbReference>
<feature type="region of interest" description="Disordered" evidence="2">
    <location>
        <begin position="814"/>
        <end position="895"/>
    </location>
</feature>
<dbReference type="InterPro" id="IPR036397">
    <property type="entry name" value="RNaseH_sf"/>
</dbReference>
<dbReference type="SMART" id="SM00343">
    <property type="entry name" value="ZnF_C2HC"/>
    <property type="match status" value="2"/>
</dbReference>